<feature type="compositionally biased region" description="Polar residues" evidence="1">
    <location>
        <begin position="99"/>
        <end position="119"/>
    </location>
</feature>
<organism evidence="2 3">
    <name type="scientific">Armillaria gallica</name>
    <name type="common">Bulbous honey fungus</name>
    <name type="synonym">Armillaria bulbosa</name>
    <dbReference type="NCBI Taxonomy" id="47427"/>
    <lineage>
        <taxon>Eukaryota</taxon>
        <taxon>Fungi</taxon>
        <taxon>Dikarya</taxon>
        <taxon>Basidiomycota</taxon>
        <taxon>Agaricomycotina</taxon>
        <taxon>Agaricomycetes</taxon>
        <taxon>Agaricomycetidae</taxon>
        <taxon>Agaricales</taxon>
        <taxon>Marasmiineae</taxon>
        <taxon>Physalacriaceae</taxon>
        <taxon>Armillaria</taxon>
    </lineage>
</organism>
<evidence type="ECO:0000256" key="1">
    <source>
        <dbReference type="SAM" id="MobiDB-lite"/>
    </source>
</evidence>
<proteinExistence type="predicted"/>
<protein>
    <submittedName>
        <fullName evidence="2">Uncharacterized protein</fullName>
    </submittedName>
</protein>
<name>A0A2H3D7P2_ARMGA</name>
<feature type="region of interest" description="Disordered" evidence="1">
    <location>
        <begin position="99"/>
        <end position="145"/>
    </location>
</feature>
<feature type="compositionally biased region" description="Basic and acidic residues" evidence="1">
    <location>
        <begin position="136"/>
        <end position="145"/>
    </location>
</feature>
<keyword evidence="3" id="KW-1185">Reference proteome</keyword>
<sequence>MEGVHHTKLSRDTVQQEKEQQAKDAVANATVILDVVELERRLALTACAEGYLTVSEIDLQLDWLLQYDPEGILKAKSSRGNRDAKCWCLKEAVIRYNGRQSAQDLPSDQEGIESSNTGPETRAIEGSNQIEMDDSYDSKAEYYQR</sequence>
<dbReference type="InParanoid" id="A0A2H3D7P2"/>
<evidence type="ECO:0000313" key="3">
    <source>
        <dbReference type="Proteomes" id="UP000217790"/>
    </source>
</evidence>
<dbReference type="EMBL" id="KZ293662">
    <property type="protein sequence ID" value="PBK91255.1"/>
    <property type="molecule type" value="Genomic_DNA"/>
</dbReference>
<reference evidence="3" key="1">
    <citation type="journal article" date="2017" name="Nat. Ecol. Evol.">
        <title>Genome expansion and lineage-specific genetic innovations in the forest pathogenic fungi Armillaria.</title>
        <authorList>
            <person name="Sipos G."/>
            <person name="Prasanna A.N."/>
            <person name="Walter M.C."/>
            <person name="O'Connor E."/>
            <person name="Balint B."/>
            <person name="Krizsan K."/>
            <person name="Kiss B."/>
            <person name="Hess J."/>
            <person name="Varga T."/>
            <person name="Slot J."/>
            <person name="Riley R."/>
            <person name="Boka B."/>
            <person name="Rigling D."/>
            <person name="Barry K."/>
            <person name="Lee J."/>
            <person name="Mihaltcheva S."/>
            <person name="LaButti K."/>
            <person name="Lipzen A."/>
            <person name="Waldron R."/>
            <person name="Moloney N.M."/>
            <person name="Sperisen C."/>
            <person name="Kredics L."/>
            <person name="Vagvoelgyi C."/>
            <person name="Patrignani A."/>
            <person name="Fitzpatrick D."/>
            <person name="Nagy I."/>
            <person name="Doyle S."/>
            <person name="Anderson J.B."/>
            <person name="Grigoriev I.V."/>
            <person name="Gueldener U."/>
            <person name="Muensterkoetter M."/>
            <person name="Nagy L.G."/>
        </authorList>
    </citation>
    <scope>NUCLEOTIDE SEQUENCE [LARGE SCALE GENOMIC DNA]</scope>
    <source>
        <strain evidence="3">Ar21-2</strain>
    </source>
</reference>
<gene>
    <name evidence="2" type="ORF">ARMGADRAFT_1082060</name>
</gene>
<dbReference type="AlphaFoldDB" id="A0A2H3D7P2"/>
<accession>A0A2H3D7P2</accession>
<evidence type="ECO:0000313" key="2">
    <source>
        <dbReference type="EMBL" id="PBK91255.1"/>
    </source>
</evidence>
<dbReference type="OrthoDB" id="3010199at2759"/>
<dbReference type="Proteomes" id="UP000217790">
    <property type="component" value="Unassembled WGS sequence"/>
</dbReference>